<evidence type="ECO:0000313" key="2">
    <source>
        <dbReference type="EMBL" id="KAK7322415.1"/>
    </source>
</evidence>
<accession>A0AAN9KUX2</accession>
<keyword evidence="4" id="KW-1185">Reference proteome</keyword>
<feature type="compositionally biased region" description="Polar residues" evidence="1">
    <location>
        <begin position="1"/>
        <end position="16"/>
    </location>
</feature>
<gene>
    <name evidence="2" type="ORF">VNO77_25794</name>
    <name evidence="3" type="ORF">VNO77_25798</name>
</gene>
<sequence length="202" mass="22817">MDLSADGTSRSNSSERSAIVQLPEQQSYHPDHSFPSNSLTAKIRADDDSCSLRCGLRAQIPSVDQLDKPGGSWHQNRNNSSSFGFQSHRWSDVKAGPLHNGFSNRHKKPWTQVSYSVPFVGYDYDSRHKIHDPRPRRLPHKRIRKANEKKLLDATRGHEKNLEALSYYANLLTTLATPCTCRPSKDWSRKGAGPTNRGHLTE</sequence>
<name>A0AAN9KUX2_CANGL</name>
<feature type="region of interest" description="Disordered" evidence="1">
    <location>
        <begin position="183"/>
        <end position="202"/>
    </location>
</feature>
<evidence type="ECO:0000313" key="3">
    <source>
        <dbReference type="EMBL" id="KAK7322419.1"/>
    </source>
</evidence>
<dbReference type="EMBL" id="JAYMYQ010000006">
    <property type="protein sequence ID" value="KAK7322415.1"/>
    <property type="molecule type" value="Genomic_DNA"/>
</dbReference>
<feature type="compositionally biased region" description="Polar residues" evidence="1">
    <location>
        <begin position="23"/>
        <end position="38"/>
    </location>
</feature>
<dbReference type="Proteomes" id="UP001367508">
    <property type="component" value="Unassembled WGS sequence"/>
</dbReference>
<evidence type="ECO:0000256" key="1">
    <source>
        <dbReference type="SAM" id="MobiDB-lite"/>
    </source>
</evidence>
<dbReference type="EMBL" id="JAYMYQ010000006">
    <property type="protein sequence ID" value="KAK7322419.1"/>
    <property type="molecule type" value="Genomic_DNA"/>
</dbReference>
<evidence type="ECO:0000313" key="4">
    <source>
        <dbReference type="Proteomes" id="UP001367508"/>
    </source>
</evidence>
<organism evidence="3 4">
    <name type="scientific">Canavalia gladiata</name>
    <name type="common">Sword bean</name>
    <name type="synonym">Dolichos gladiatus</name>
    <dbReference type="NCBI Taxonomy" id="3824"/>
    <lineage>
        <taxon>Eukaryota</taxon>
        <taxon>Viridiplantae</taxon>
        <taxon>Streptophyta</taxon>
        <taxon>Embryophyta</taxon>
        <taxon>Tracheophyta</taxon>
        <taxon>Spermatophyta</taxon>
        <taxon>Magnoliopsida</taxon>
        <taxon>eudicotyledons</taxon>
        <taxon>Gunneridae</taxon>
        <taxon>Pentapetalae</taxon>
        <taxon>rosids</taxon>
        <taxon>fabids</taxon>
        <taxon>Fabales</taxon>
        <taxon>Fabaceae</taxon>
        <taxon>Papilionoideae</taxon>
        <taxon>50 kb inversion clade</taxon>
        <taxon>NPAAA clade</taxon>
        <taxon>indigoferoid/millettioid clade</taxon>
        <taxon>Phaseoleae</taxon>
        <taxon>Canavalia</taxon>
    </lineage>
</organism>
<dbReference type="AlphaFoldDB" id="A0AAN9KUX2"/>
<feature type="region of interest" description="Disordered" evidence="1">
    <location>
        <begin position="1"/>
        <end position="38"/>
    </location>
</feature>
<protein>
    <submittedName>
        <fullName evidence="3">Uncharacterized protein</fullName>
    </submittedName>
</protein>
<proteinExistence type="predicted"/>
<comment type="caution">
    <text evidence="3">The sequence shown here is derived from an EMBL/GenBank/DDBJ whole genome shotgun (WGS) entry which is preliminary data.</text>
</comment>
<reference evidence="3 4" key="1">
    <citation type="submission" date="2024-01" db="EMBL/GenBank/DDBJ databases">
        <title>The genomes of 5 underutilized Papilionoideae crops provide insights into root nodulation and disease resistanc.</title>
        <authorList>
            <person name="Jiang F."/>
        </authorList>
    </citation>
    <scope>NUCLEOTIDE SEQUENCE [LARGE SCALE GENOMIC DNA]</scope>
    <source>
        <strain evidence="3">LVBAO_FW01</strain>
        <tissue evidence="3">Leaves</tissue>
    </source>
</reference>